<dbReference type="RefSeq" id="WP_179293908.1">
    <property type="nucleotide sequence ID" value="NZ_FZMP01000124.1"/>
</dbReference>
<dbReference type="Gene3D" id="3.40.50.150">
    <property type="entry name" value="Vaccinia Virus protein VP39"/>
    <property type="match status" value="1"/>
</dbReference>
<dbReference type="Proteomes" id="UP000218615">
    <property type="component" value="Unassembled WGS sequence"/>
</dbReference>
<protein>
    <recommendedName>
        <fullName evidence="1">Methyltransferase FkbM domain-containing protein</fullName>
    </recommendedName>
</protein>
<proteinExistence type="predicted"/>
<gene>
    <name evidence="2" type="ORF">MNV_210045</name>
</gene>
<dbReference type="PANTHER" id="PTHR36973:SF4">
    <property type="entry name" value="NODULATION PROTEIN"/>
    <property type="match status" value="1"/>
</dbReference>
<dbReference type="InterPro" id="IPR053188">
    <property type="entry name" value="FkbM_Methyltransferase"/>
</dbReference>
<dbReference type="SUPFAM" id="SSF53335">
    <property type="entry name" value="S-adenosyl-L-methionine-dependent methyltransferases"/>
    <property type="match status" value="1"/>
</dbReference>
<keyword evidence="3" id="KW-1185">Reference proteome</keyword>
<reference evidence="3" key="1">
    <citation type="submission" date="2017-06" db="EMBL/GenBank/DDBJ databases">
        <authorList>
            <person name="Cremers G."/>
        </authorList>
    </citation>
    <scope>NUCLEOTIDE SEQUENCE [LARGE SCALE GENOMIC DNA]</scope>
</reference>
<dbReference type="GO" id="GO:0008171">
    <property type="term" value="F:O-methyltransferase activity"/>
    <property type="evidence" value="ECO:0007669"/>
    <property type="project" value="TreeGrafter"/>
</dbReference>
<dbReference type="EMBL" id="FZMP01000124">
    <property type="protein sequence ID" value="SNQ60938.1"/>
    <property type="molecule type" value="Genomic_DNA"/>
</dbReference>
<dbReference type="InterPro" id="IPR029063">
    <property type="entry name" value="SAM-dependent_MTases_sf"/>
</dbReference>
<name>A0A284VNY6_9EURY</name>
<dbReference type="AlphaFoldDB" id="A0A284VNY6"/>
<dbReference type="InterPro" id="IPR006342">
    <property type="entry name" value="FkbM_mtfrase"/>
</dbReference>
<evidence type="ECO:0000259" key="1">
    <source>
        <dbReference type="Pfam" id="PF05050"/>
    </source>
</evidence>
<dbReference type="Pfam" id="PF05050">
    <property type="entry name" value="Methyltransf_21"/>
    <property type="match status" value="1"/>
</dbReference>
<dbReference type="PANTHER" id="PTHR36973">
    <property type="entry name" value="SLL1456 PROTEIN-RELATED"/>
    <property type="match status" value="1"/>
</dbReference>
<feature type="domain" description="Methyltransferase FkbM" evidence="1">
    <location>
        <begin position="40"/>
        <end position="212"/>
    </location>
</feature>
<accession>A0A284VNY6</accession>
<sequence>MKRIVKKLFNNIGFDITHLSDNPKYTLLGLRHLPICSVIDVGANEGQFARMISEVFPKANIYCFEPLLDPFKKLSKWAEFQSGRVNVSNIAIGDSEGDMQMFYHSEHSPSSSLLKSTEICKELYPFIQKQTPISVKLATLDKLMGNLSEPPIPDILIKLDVQGYEDRVIRGGAETFRRARACILEVNIGSLYENQASFKDILLSLDYLGYHYTGNIEQTYDNDGHVVFIDALFLK</sequence>
<organism evidence="2 3">
    <name type="scientific">Candidatus Methanoperedens nitratireducens</name>
    <dbReference type="NCBI Taxonomy" id="1392998"/>
    <lineage>
        <taxon>Archaea</taxon>
        <taxon>Methanobacteriati</taxon>
        <taxon>Methanobacteriota</taxon>
        <taxon>Stenosarchaea group</taxon>
        <taxon>Methanomicrobia</taxon>
        <taxon>Methanosarcinales</taxon>
        <taxon>ANME-2 cluster</taxon>
        <taxon>Candidatus Methanoperedentaceae</taxon>
        <taxon>Candidatus Methanoperedens</taxon>
    </lineage>
</organism>
<evidence type="ECO:0000313" key="2">
    <source>
        <dbReference type="EMBL" id="SNQ60938.1"/>
    </source>
</evidence>
<evidence type="ECO:0000313" key="3">
    <source>
        <dbReference type="Proteomes" id="UP000218615"/>
    </source>
</evidence>
<dbReference type="NCBIfam" id="TIGR01444">
    <property type="entry name" value="fkbM_fam"/>
    <property type="match status" value="1"/>
</dbReference>